<organism evidence="1 2">
    <name type="scientific">Mobilisporobacter senegalensis</name>
    <dbReference type="NCBI Taxonomy" id="1329262"/>
    <lineage>
        <taxon>Bacteria</taxon>
        <taxon>Bacillati</taxon>
        <taxon>Bacillota</taxon>
        <taxon>Clostridia</taxon>
        <taxon>Lachnospirales</taxon>
        <taxon>Lachnospiraceae</taxon>
        <taxon>Mobilisporobacter</taxon>
    </lineage>
</organism>
<keyword evidence="2" id="KW-1185">Reference proteome</keyword>
<dbReference type="EMBL" id="RJVG01000002">
    <property type="protein sequence ID" value="ROR30660.1"/>
    <property type="molecule type" value="Genomic_DNA"/>
</dbReference>
<proteinExistence type="predicted"/>
<evidence type="ECO:0008006" key="3">
    <source>
        <dbReference type="Google" id="ProtNLM"/>
    </source>
</evidence>
<evidence type="ECO:0000313" key="2">
    <source>
        <dbReference type="Proteomes" id="UP000273083"/>
    </source>
</evidence>
<dbReference type="InterPro" id="IPR043743">
    <property type="entry name" value="DUF5688"/>
</dbReference>
<dbReference type="AlphaFoldDB" id="A0A3N1XVL8"/>
<comment type="caution">
    <text evidence="1">The sequence shown here is derived from an EMBL/GenBank/DDBJ whole genome shotgun (WGS) entry which is preliminary data.</text>
</comment>
<evidence type="ECO:0000313" key="1">
    <source>
        <dbReference type="EMBL" id="ROR30660.1"/>
    </source>
</evidence>
<gene>
    <name evidence="1" type="ORF">EDD66_102314</name>
</gene>
<reference evidence="1 2" key="1">
    <citation type="submission" date="2018-11" db="EMBL/GenBank/DDBJ databases">
        <title>Genomic Encyclopedia of Type Strains, Phase IV (KMG-IV): sequencing the most valuable type-strain genomes for metagenomic binning, comparative biology and taxonomic classification.</title>
        <authorList>
            <person name="Goeker M."/>
        </authorList>
    </citation>
    <scope>NUCLEOTIDE SEQUENCE [LARGE SCALE GENOMIC DNA]</scope>
    <source>
        <strain evidence="1 2">DSM 26537</strain>
    </source>
</reference>
<accession>A0A3N1XVL8</accession>
<dbReference type="Pfam" id="PF18941">
    <property type="entry name" value="DUF5688"/>
    <property type="match status" value="1"/>
</dbReference>
<dbReference type="Proteomes" id="UP000273083">
    <property type="component" value="Unassembled WGS sequence"/>
</dbReference>
<name>A0A3N1XVL8_9FIRM</name>
<protein>
    <recommendedName>
        <fullName evidence="3">DUF1444 family protein</fullName>
    </recommendedName>
</protein>
<sequence>MIGCFFSIILRSCKKMEYKQFIMKVKDKVEENAGGNYDVNINHVIKNNSLELDGIIISNKESRISPNIYLNDYYEKYKYGESVENIANEILRVYEDRSEENEFDINFIFEEMKSKIIFRIVNYSKNKILLQESPHIRFLDLAITFHGLVKNDYNGIGTIRITNEHMNEWETDVGELMSLAGRNTQRIFPASIKPMNEVIESIMERDIEKYIGGINLSEWNEFTGEDIDSISDDVMMNFLQEIEEKQQIPMYILSNSNGINGASAILYTDILKEFSTSQNSDFYILPSSIHEVILVPYSVQLSKETLREMVLNVNQTQVPEDEVLSNQVYIYRRSTNSIEI</sequence>